<accession>A0ABD2ZJU0</accession>
<dbReference type="InterPro" id="IPR029055">
    <property type="entry name" value="Ntn_hydrolases_N"/>
</dbReference>
<evidence type="ECO:0000313" key="6">
    <source>
        <dbReference type="EMBL" id="KAL3519726.1"/>
    </source>
</evidence>
<keyword evidence="3" id="KW-0862">Zinc</keyword>
<dbReference type="Pfam" id="PF12481">
    <property type="entry name" value="DUF3700"/>
    <property type="match status" value="1"/>
</dbReference>
<dbReference type="EMBL" id="JBJUIK010000008">
    <property type="protein sequence ID" value="KAL3519726.1"/>
    <property type="molecule type" value="Genomic_DNA"/>
</dbReference>
<dbReference type="Gene3D" id="3.60.20.10">
    <property type="entry name" value="Glutamine Phosphoribosylpyrophosphate, subunit 1, domain 1"/>
    <property type="match status" value="1"/>
</dbReference>
<dbReference type="PANTHER" id="PTHR45952:SF6">
    <property type="entry name" value="STEM-SPECIFIC PROTEIN TSJT1-LIKE"/>
    <property type="match status" value="1"/>
</dbReference>
<dbReference type="InterPro" id="IPR024286">
    <property type="entry name" value="DUF3700"/>
</dbReference>
<name>A0ABD2ZJU0_9GENT</name>
<evidence type="ECO:0000256" key="4">
    <source>
        <dbReference type="PROSITE-ProRule" id="PRU01343"/>
    </source>
</evidence>
<evidence type="ECO:0000313" key="7">
    <source>
        <dbReference type="Proteomes" id="UP001630127"/>
    </source>
</evidence>
<dbReference type="GO" id="GO:0008270">
    <property type="term" value="F:zinc ion binding"/>
    <property type="evidence" value="ECO:0007669"/>
    <property type="project" value="UniProtKB-KW"/>
</dbReference>
<sequence length="368" mass="40767">MLAIFKNGLVDPPQELNSPASSSSHHAAAAAAAMMNAKNPEETLKDFLSSHSNNGFSLGFADNALLAYAAPQRSYNNAHHRMFCGVNDIYCIFLGSLSNLNTLNKQYGLSKGVNEAMFVIEAYRTLRDRGPYPAHQVLKDLDGSFGFVIYDNKAGTVFAALGADEAVKLYWGIATNGSLMISDNVNLVKASCAKSFAPFPTGCMFHSERGLMSFEHPMNKMKALPRVDSEGFMCGANFKINESKESVIKESEEISSVPVICHCGKASKFRTSWTDENPGRRFFCCENYEESNGCGFLLWYDKPMCEQSTWVIPRLLRNVRMQEAENIRRRYREKLLWLALAGSWILVLIKLLSEGGVGGGQLHHGSEL</sequence>
<dbReference type="PANTHER" id="PTHR45952">
    <property type="entry name" value="ALUMINUM INDUCED PROTEIN WITH YGL AND LRDR MOTIFS"/>
    <property type="match status" value="1"/>
</dbReference>
<dbReference type="Proteomes" id="UP001630127">
    <property type="component" value="Unassembled WGS sequence"/>
</dbReference>
<keyword evidence="1" id="KW-0479">Metal-binding</keyword>
<keyword evidence="2 4" id="KW-0863">Zinc-finger</keyword>
<feature type="domain" description="GRF-type" evidence="5">
    <location>
        <begin position="261"/>
        <end position="303"/>
    </location>
</feature>
<protein>
    <recommendedName>
        <fullName evidence="5">GRF-type domain-containing protein</fullName>
    </recommendedName>
</protein>
<dbReference type="InterPro" id="IPR044828">
    <property type="entry name" value="TSJT1-like"/>
</dbReference>
<dbReference type="PROSITE" id="PS51999">
    <property type="entry name" value="ZF_GRF"/>
    <property type="match status" value="1"/>
</dbReference>
<evidence type="ECO:0000259" key="5">
    <source>
        <dbReference type="PROSITE" id="PS51999"/>
    </source>
</evidence>
<dbReference type="SMART" id="SM01172">
    <property type="entry name" value="DUF3700"/>
    <property type="match status" value="1"/>
</dbReference>
<comment type="caution">
    <text evidence="6">The sequence shown here is derived from an EMBL/GenBank/DDBJ whole genome shotgun (WGS) entry which is preliminary data.</text>
</comment>
<evidence type="ECO:0000256" key="3">
    <source>
        <dbReference type="ARBA" id="ARBA00022833"/>
    </source>
</evidence>
<dbReference type="SUPFAM" id="SSF56235">
    <property type="entry name" value="N-terminal nucleophile aminohydrolases (Ntn hydrolases)"/>
    <property type="match status" value="1"/>
</dbReference>
<dbReference type="Pfam" id="PF06839">
    <property type="entry name" value="Zn_ribbon_GRF"/>
    <property type="match status" value="1"/>
</dbReference>
<dbReference type="AlphaFoldDB" id="A0ABD2ZJU0"/>
<evidence type="ECO:0000256" key="1">
    <source>
        <dbReference type="ARBA" id="ARBA00022723"/>
    </source>
</evidence>
<keyword evidence="7" id="KW-1185">Reference proteome</keyword>
<proteinExistence type="predicted"/>
<dbReference type="InterPro" id="IPR010666">
    <property type="entry name" value="Znf_GRF"/>
</dbReference>
<reference evidence="6 7" key="1">
    <citation type="submission" date="2024-11" db="EMBL/GenBank/DDBJ databases">
        <title>A near-complete genome assembly of Cinchona calisaya.</title>
        <authorList>
            <person name="Lian D.C."/>
            <person name="Zhao X.W."/>
            <person name="Wei L."/>
        </authorList>
    </citation>
    <scope>NUCLEOTIDE SEQUENCE [LARGE SCALE GENOMIC DNA]</scope>
    <source>
        <tissue evidence="6">Nenye</tissue>
    </source>
</reference>
<gene>
    <name evidence="6" type="ORF">ACH5RR_017875</name>
</gene>
<organism evidence="6 7">
    <name type="scientific">Cinchona calisaya</name>
    <dbReference type="NCBI Taxonomy" id="153742"/>
    <lineage>
        <taxon>Eukaryota</taxon>
        <taxon>Viridiplantae</taxon>
        <taxon>Streptophyta</taxon>
        <taxon>Embryophyta</taxon>
        <taxon>Tracheophyta</taxon>
        <taxon>Spermatophyta</taxon>
        <taxon>Magnoliopsida</taxon>
        <taxon>eudicotyledons</taxon>
        <taxon>Gunneridae</taxon>
        <taxon>Pentapetalae</taxon>
        <taxon>asterids</taxon>
        <taxon>lamiids</taxon>
        <taxon>Gentianales</taxon>
        <taxon>Rubiaceae</taxon>
        <taxon>Cinchonoideae</taxon>
        <taxon>Cinchoneae</taxon>
        <taxon>Cinchona</taxon>
    </lineage>
</organism>
<evidence type="ECO:0000256" key="2">
    <source>
        <dbReference type="ARBA" id="ARBA00022771"/>
    </source>
</evidence>